<feature type="region of interest" description="Disordered" evidence="1">
    <location>
        <begin position="101"/>
        <end position="122"/>
    </location>
</feature>
<dbReference type="EMBL" id="FOUO01000011">
    <property type="protein sequence ID" value="SFM57339.1"/>
    <property type="molecule type" value="Genomic_DNA"/>
</dbReference>
<protein>
    <submittedName>
        <fullName evidence="2">Uncharacterized protein</fullName>
    </submittedName>
</protein>
<sequence length="122" mass="13647">MPFDATARESWAIPFAWADYLDLVETLGRCVHPAKKGFIPEHTPRLLVRLGMDAEAFIAQSSSFLQAFGQAVGTPERLVQRAAQRQVRFLRGMETARRVFQRRCDSRRPGTESAPAERSAAG</sequence>
<evidence type="ECO:0000313" key="3">
    <source>
        <dbReference type="Proteomes" id="UP000199556"/>
    </source>
</evidence>
<accession>A0A1I4RYM7</accession>
<keyword evidence="3" id="KW-1185">Reference proteome</keyword>
<reference evidence="2 3" key="1">
    <citation type="submission" date="2016-10" db="EMBL/GenBank/DDBJ databases">
        <authorList>
            <person name="de Groot N.N."/>
        </authorList>
    </citation>
    <scope>NUCLEOTIDE SEQUENCE [LARGE SCALE GENOMIC DNA]</scope>
    <source>
        <strain evidence="2 3">DSM 4180</strain>
    </source>
</reference>
<evidence type="ECO:0000256" key="1">
    <source>
        <dbReference type="SAM" id="MobiDB-lite"/>
    </source>
</evidence>
<feature type="compositionally biased region" description="Basic and acidic residues" evidence="1">
    <location>
        <begin position="101"/>
        <end position="110"/>
    </location>
</feature>
<dbReference type="AlphaFoldDB" id="A0A1I4RYM7"/>
<dbReference type="Proteomes" id="UP000199556">
    <property type="component" value="Unassembled WGS sequence"/>
</dbReference>
<dbReference type="STRING" id="195064.SAMN05421721_1114"/>
<organism evidence="2 3">
    <name type="scientific">Ectothiorhodospira mobilis</name>
    <dbReference type="NCBI Taxonomy" id="195064"/>
    <lineage>
        <taxon>Bacteria</taxon>
        <taxon>Pseudomonadati</taxon>
        <taxon>Pseudomonadota</taxon>
        <taxon>Gammaproteobacteria</taxon>
        <taxon>Chromatiales</taxon>
        <taxon>Ectothiorhodospiraceae</taxon>
        <taxon>Ectothiorhodospira</taxon>
    </lineage>
</organism>
<gene>
    <name evidence="2" type="ORF">SAMN05421721_1114</name>
</gene>
<name>A0A1I4RYM7_ECTMO</name>
<proteinExistence type="predicted"/>
<evidence type="ECO:0000313" key="2">
    <source>
        <dbReference type="EMBL" id="SFM57339.1"/>
    </source>
</evidence>